<reference evidence="2 3" key="2">
    <citation type="submission" date="2020-05" db="EMBL/GenBank/DDBJ databases">
        <authorList>
            <person name="Campoy J."/>
            <person name="Schneeberger K."/>
            <person name="Spophaly S."/>
        </authorList>
    </citation>
    <scope>NUCLEOTIDE SEQUENCE [LARGE SCALE GENOMIC DNA]</scope>
    <source>
        <strain evidence="2">PruArmRojPasFocal</strain>
    </source>
</reference>
<reference evidence="4" key="1">
    <citation type="journal article" date="2020" name="Genome Biol.">
        <title>Gamete binning: chromosome-level and haplotype-resolved genome assembly enabled by high-throughput single-cell sequencing of gamete genomes.</title>
        <authorList>
            <person name="Campoy J.A."/>
            <person name="Sun H."/>
            <person name="Goel M."/>
            <person name="Jiao W.-B."/>
            <person name="Folz-Donahue K."/>
            <person name="Wang N."/>
            <person name="Rubio M."/>
            <person name="Liu C."/>
            <person name="Kukat C."/>
            <person name="Ruiz D."/>
            <person name="Huettel B."/>
            <person name="Schneeberger K."/>
        </authorList>
    </citation>
    <scope>NUCLEOTIDE SEQUENCE [LARGE SCALE GENOMIC DNA]</scope>
    <source>
        <strain evidence="4">cv. Rojo Pasion</strain>
    </source>
</reference>
<accession>A0A6J5XAI2</accession>
<dbReference type="Proteomes" id="UP000507245">
    <property type="component" value="Unassembled WGS sequence"/>
</dbReference>
<evidence type="ECO:0000313" key="1">
    <source>
        <dbReference type="EMBL" id="CAB4278629.1"/>
    </source>
</evidence>
<keyword evidence="4" id="KW-1185">Reference proteome</keyword>
<dbReference type="OrthoDB" id="1834852at2759"/>
<name>A0A6J5XAI2_PRUAR</name>
<evidence type="ECO:0000313" key="4">
    <source>
        <dbReference type="Proteomes" id="UP000507245"/>
    </source>
</evidence>
<proteinExistence type="predicted"/>
<gene>
    <name evidence="1" type="ORF">CURHAP_LOCUS30082</name>
    <name evidence="2" type="ORF">ORAREDHAP_LOCUS29715</name>
</gene>
<dbReference type="EMBL" id="CAEKKB010000004">
    <property type="protein sequence ID" value="CAB4309042.1"/>
    <property type="molecule type" value="Genomic_DNA"/>
</dbReference>
<dbReference type="EMBL" id="CAEKDK010000004">
    <property type="protein sequence ID" value="CAB4278629.1"/>
    <property type="molecule type" value="Genomic_DNA"/>
</dbReference>
<dbReference type="AlphaFoldDB" id="A0A6J5XAI2"/>
<sequence>MTLTSSNSEQPQFITSTRNRSFSNARLIENTHTDQIVVPDYIIIVYAIYCELWPQVQNGK</sequence>
<dbReference type="Proteomes" id="UP000507222">
    <property type="component" value="Unassembled WGS sequence"/>
</dbReference>
<organism evidence="2 4">
    <name type="scientific">Prunus armeniaca</name>
    <name type="common">Apricot</name>
    <name type="synonym">Armeniaca vulgaris</name>
    <dbReference type="NCBI Taxonomy" id="36596"/>
    <lineage>
        <taxon>Eukaryota</taxon>
        <taxon>Viridiplantae</taxon>
        <taxon>Streptophyta</taxon>
        <taxon>Embryophyta</taxon>
        <taxon>Tracheophyta</taxon>
        <taxon>Spermatophyta</taxon>
        <taxon>Magnoliopsida</taxon>
        <taxon>eudicotyledons</taxon>
        <taxon>Gunneridae</taxon>
        <taxon>Pentapetalae</taxon>
        <taxon>rosids</taxon>
        <taxon>fabids</taxon>
        <taxon>Rosales</taxon>
        <taxon>Rosaceae</taxon>
        <taxon>Amygdaloideae</taxon>
        <taxon>Amygdaleae</taxon>
        <taxon>Prunus</taxon>
    </lineage>
</organism>
<evidence type="ECO:0000313" key="2">
    <source>
        <dbReference type="EMBL" id="CAB4309042.1"/>
    </source>
</evidence>
<protein>
    <submittedName>
        <fullName evidence="2">Uncharacterized protein</fullName>
    </submittedName>
</protein>
<evidence type="ECO:0000313" key="3">
    <source>
        <dbReference type="Proteomes" id="UP000507222"/>
    </source>
</evidence>